<dbReference type="AlphaFoldDB" id="A0A8J2HS96"/>
<dbReference type="Proteomes" id="UP000786811">
    <property type="component" value="Unassembled WGS sequence"/>
</dbReference>
<gene>
    <name evidence="2" type="ORF">HICCMSTLAB_LOCUS12348</name>
</gene>
<accession>A0A8J2HS96</accession>
<keyword evidence="3" id="KW-1185">Reference proteome</keyword>
<sequence length="115" mass="13352">MRKDSLIQMTIRNKNRLHIIIQNHHNTTVLNLDNLSLVNFSKIHLGRLLVLQQDINHLLSFFHRRFIGSKNRVGFIILRLNSHPSFQANSHTSNRLRNRNSSVQKRQASATDAGH</sequence>
<evidence type="ECO:0000313" key="2">
    <source>
        <dbReference type="EMBL" id="CAG5106615.1"/>
    </source>
</evidence>
<organism evidence="2 3">
    <name type="scientific">Cotesia congregata</name>
    <name type="common">Parasitoid wasp</name>
    <name type="synonym">Apanteles congregatus</name>
    <dbReference type="NCBI Taxonomy" id="51543"/>
    <lineage>
        <taxon>Eukaryota</taxon>
        <taxon>Metazoa</taxon>
        <taxon>Ecdysozoa</taxon>
        <taxon>Arthropoda</taxon>
        <taxon>Hexapoda</taxon>
        <taxon>Insecta</taxon>
        <taxon>Pterygota</taxon>
        <taxon>Neoptera</taxon>
        <taxon>Endopterygota</taxon>
        <taxon>Hymenoptera</taxon>
        <taxon>Apocrita</taxon>
        <taxon>Ichneumonoidea</taxon>
        <taxon>Braconidae</taxon>
        <taxon>Microgastrinae</taxon>
        <taxon>Cotesia</taxon>
    </lineage>
</organism>
<evidence type="ECO:0000256" key="1">
    <source>
        <dbReference type="SAM" id="MobiDB-lite"/>
    </source>
</evidence>
<name>A0A8J2HS96_COTCN</name>
<evidence type="ECO:0000313" key="3">
    <source>
        <dbReference type="Proteomes" id="UP000786811"/>
    </source>
</evidence>
<comment type="caution">
    <text evidence="2">The sequence shown here is derived from an EMBL/GenBank/DDBJ whole genome shotgun (WGS) entry which is preliminary data.</text>
</comment>
<protein>
    <submittedName>
        <fullName evidence="2">Uncharacterized protein</fullName>
    </submittedName>
</protein>
<proteinExistence type="predicted"/>
<reference evidence="2" key="1">
    <citation type="submission" date="2021-04" db="EMBL/GenBank/DDBJ databases">
        <authorList>
            <person name="Chebbi M.A.C M."/>
        </authorList>
    </citation>
    <scope>NUCLEOTIDE SEQUENCE</scope>
</reference>
<dbReference type="EMBL" id="CAJNRD030001124">
    <property type="protein sequence ID" value="CAG5106615.1"/>
    <property type="molecule type" value="Genomic_DNA"/>
</dbReference>
<feature type="region of interest" description="Disordered" evidence="1">
    <location>
        <begin position="85"/>
        <end position="115"/>
    </location>
</feature>